<evidence type="ECO:0000256" key="1">
    <source>
        <dbReference type="SAM" id="MobiDB-lite"/>
    </source>
</evidence>
<keyword evidence="4" id="KW-1185">Reference proteome</keyword>
<gene>
    <name evidence="3" type="ORF">C6P46_000751</name>
</gene>
<name>A0A9P6VUZ8_RHOMI</name>
<evidence type="ECO:0000256" key="2">
    <source>
        <dbReference type="SAM" id="Phobius"/>
    </source>
</evidence>
<dbReference type="InterPro" id="IPR021836">
    <property type="entry name" value="DUF3429"/>
</dbReference>
<dbReference type="PANTHER" id="PTHR15887">
    <property type="entry name" value="TRANSMEMBRANE PROTEIN 69"/>
    <property type="match status" value="1"/>
</dbReference>
<keyword evidence="2" id="KW-0472">Membrane</keyword>
<feature type="transmembrane region" description="Helical" evidence="2">
    <location>
        <begin position="265"/>
        <end position="285"/>
    </location>
</feature>
<comment type="caution">
    <text evidence="3">The sequence shown here is derived from an EMBL/GenBank/DDBJ whole genome shotgun (WGS) entry which is preliminary data.</text>
</comment>
<organism evidence="3 4">
    <name type="scientific">Rhodotorula mucilaginosa</name>
    <name type="common">Yeast</name>
    <name type="synonym">Rhodotorula rubra</name>
    <dbReference type="NCBI Taxonomy" id="5537"/>
    <lineage>
        <taxon>Eukaryota</taxon>
        <taxon>Fungi</taxon>
        <taxon>Dikarya</taxon>
        <taxon>Basidiomycota</taxon>
        <taxon>Pucciniomycotina</taxon>
        <taxon>Microbotryomycetes</taxon>
        <taxon>Sporidiobolales</taxon>
        <taxon>Sporidiobolaceae</taxon>
        <taxon>Rhodotorula</taxon>
    </lineage>
</organism>
<feature type="compositionally biased region" description="Basic and acidic residues" evidence="1">
    <location>
        <begin position="340"/>
        <end position="378"/>
    </location>
</feature>
<sequence>MYTRLLSRSCLAPALRAQSPLSTTTTTTTAARRAFSFTAARPFRSAGPLYAASPVAGKPASEDVKDMAKNAVEEGQGIARTVTGAIMGEANDVTSQRAPKENFGAGDIKEDVNSVKEVLQQIPKDAVRWGAAGLIPYAGTSAAIAYFARQVYIATELGVDNGYDPQAALAVLQHAELLQIQYGAIIISFLGAIHWGFEWAKYGGVQGNTRYLIGVVPVMAGWGSLLISGQLALVAQWATFFAQWYVDQRTTSKGWAPKWYATYRFWLTSVVGGSILFSLAARSYYAVAADPSQDTSQIRQLKDGVPPQRVNPKGTSAELGDMKVEHAPTDSTGYVQFKNVAKEREEEEKKKQEAQKEASKKDKKQSDLNEKVQKAEGK</sequence>
<evidence type="ECO:0000313" key="4">
    <source>
        <dbReference type="Proteomes" id="UP000777482"/>
    </source>
</evidence>
<accession>A0A9P6VUZ8</accession>
<proteinExistence type="predicted"/>
<feature type="region of interest" description="Disordered" evidence="1">
    <location>
        <begin position="303"/>
        <end position="378"/>
    </location>
</feature>
<dbReference type="PANTHER" id="PTHR15887:SF1">
    <property type="entry name" value="TRANSMEMBRANE PROTEIN 69"/>
    <property type="match status" value="1"/>
</dbReference>
<dbReference type="Pfam" id="PF11911">
    <property type="entry name" value="DUF3429"/>
    <property type="match status" value="1"/>
</dbReference>
<feature type="transmembrane region" description="Helical" evidence="2">
    <location>
        <begin position="180"/>
        <end position="200"/>
    </location>
</feature>
<reference evidence="3 4" key="1">
    <citation type="submission" date="2020-11" db="EMBL/GenBank/DDBJ databases">
        <title>Kefir isolates.</title>
        <authorList>
            <person name="Marcisauskas S."/>
            <person name="Kim Y."/>
            <person name="Blasche S."/>
        </authorList>
    </citation>
    <scope>NUCLEOTIDE SEQUENCE [LARGE SCALE GENOMIC DNA]</scope>
    <source>
        <strain evidence="3 4">KR</strain>
    </source>
</reference>
<evidence type="ECO:0008006" key="5">
    <source>
        <dbReference type="Google" id="ProtNLM"/>
    </source>
</evidence>
<keyword evidence="2" id="KW-1133">Transmembrane helix</keyword>
<protein>
    <recommendedName>
        <fullName evidence="5">Mitochondrial inner membrane protein 1</fullName>
    </recommendedName>
</protein>
<dbReference type="EMBL" id="PUHQ01000113">
    <property type="protein sequence ID" value="KAG0655717.1"/>
    <property type="molecule type" value="Genomic_DNA"/>
</dbReference>
<dbReference type="AlphaFoldDB" id="A0A9P6VUZ8"/>
<evidence type="ECO:0000313" key="3">
    <source>
        <dbReference type="EMBL" id="KAG0655717.1"/>
    </source>
</evidence>
<dbReference type="Proteomes" id="UP000777482">
    <property type="component" value="Unassembled WGS sequence"/>
</dbReference>
<feature type="transmembrane region" description="Helical" evidence="2">
    <location>
        <begin position="212"/>
        <end position="245"/>
    </location>
</feature>
<dbReference type="OrthoDB" id="194289at2759"/>
<keyword evidence="2" id="KW-0812">Transmembrane</keyword>